<dbReference type="GO" id="GO:0046316">
    <property type="term" value="F:gluconokinase activity"/>
    <property type="evidence" value="ECO:0007669"/>
    <property type="project" value="UniProtKB-EC"/>
</dbReference>
<dbReference type="Pfam" id="PF01202">
    <property type="entry name" value="SKI"/>
    <property type="match status" value="1"/>
</dbReference>
<evidence type="ECO:0000256" key="7">
    <source>
        <dbReference type="ARBA" id="ARBA00022840"/>
    </source>
</evidence>
<dbReference type="KEGG" id="bsen:DP114_30650"/>
<dbReference type="InterPro" id="IPR006001">
    <property type="entry name" value="Therm_gnt_kin"/>
</dbReference>
<keyword evidence="5 10" id="KW-0547">Nucleotide-binding</keyword>
<comment type="similarity">
    <text evidence="2 10">Belongs to the gluconokinase GntK/GntV family.</text>
</comment>
<sequence length="161" mass="18132">MIILVMGVSGSGKSSIGQLLADSLQWEFSDADAFHSPENIEKMRYGIPLNDLDRVPWLLALQQAIQQWLQENKNMVLACSALKASYRQVLVLDEKRVIVVYLKGPFELIQKRLQMRHGHFMGEKLLKSQFDALEEPSGAVTVDISEPLEVIVQNIRVSLGI</sequence>
<dbReference type="Proteomes" id="UP000503129">
    <property type="component" value="Chromosome"/>
</dbReference>
<evidence type="ECO:0000256" key="6">
    <source>
        <dbReference type="ARBA" id="ARBA00022777"/>
    </source>
</evidence>
<dbReference type="EC" id="2.7.1.12" evidence="3 10"/>
<gene>
    <name evidence="11" type="ORF">DP114_30650</name>
</gene>
<evidence type="ECO:0000256" key="8">
    <source>
        <dbReference type="ARBA" id="ARBA00023064"/>
    </source>
</evidence>
<protein>
    <recommendedName>
        <fullName evidence="3 10">Gluconokinase</fullName>
        <ecNumber evidence="3 10">2.7.1.12</ecNumber>
    </recommendedName>
</protein>
<dbReference type="Gene3D" id="3.40.50.300">
    <property type="entry name" value="P-loop containing nucleotide triphosphate hydrolases"/>
    <property type="match status" value="1"/>
</dbReference>
<dbReference type="RefSeq" id="WP_171977886.1">
    <property type="nucleotide sequence ID" value="NZ_CAWOXK010000001.1"/>
</dbReference>
<keyword evidence="7 10" id="KW-0067">ATP-binding</keyword>
<evidence type="ECO:0000313" key="11">
    <source>
        <dbReference type="EMBL" id="QDL11674.1"/>
    </source>
</evidence>
<evidence type="ECO:0000256" key="10">
    <source>
        <dbReference type="RuleBase" id="RU363066"/>
    </source>
</evidence>
<reference evidence="11 12" key="1">
    <citation type="submission" date="2018-06" db="EMBL/GenBank/DDBJ databases">
        <title>Comparative genomics of Brasilonema spp. strains.</title>
        <authorList>
            <person name="Alvarenga D.O."/>
            <person name="Fiore M.F."/>
            <person name="Varani A.M."/>
        </authorList>
    </citation>
    <scope>NUCLEOTIDE SEQUENCE [LARGE SCALE GENOMIC DNA]</scope>
    <source>
        <strain evidence="11 12">CENA114</strain>
    </source>
</reference>
<evidence type="ECO:0000256" key="3">
    <source>
        <dbReference type="ARBA" id="ARBA00012054"/>
    </source>
</evidence>
<keyword evidence="12" id="KW-1185">Reference proteome</keyword>
<dbReference type="InterPro" id="IPR031322">
    <property type="entry name" value="Shikimate/glucono_kinase"/>
</dbReference>
<evidence type="ECO:0000256" key="2">
    <source>
        <dbReference type="ARBA" id="ARBA00008420"/>
    </source>
</evidence>
<keyword evidence="6 10" id="KW-0418">Kinase</keyword>
<evidence type="ECO:0000256" key="1">
    <source>
        <dbReference type="ARBA" id="ARBA00004761"/>
    </source>
</evidence>
<keyword evidence="4 10" id="KW-0808">Transferase</keyword>
<name>A0A856MNI2_9CYAN</name>
<dbReference type="SUPFAM" id="SSF52540">
    <property type="entry name" value="P-loop containing nucleoside triphosphate hydrolases"/>
    <property type="match status" value="1"/>
</dbReference>
<comment type="pathway">
    <text evidence="1">Carbohydrate acid metabolism.</text>
</comment>
<dbReference type="CDD" id="cd02021">
    <property type="entry name" value="GntK"/>
    <property type="match status" value="1"/>
</dbReference>
<keyword evidence="8" id="KW-0311">Gluconate utilization</keyword>
<evidence type="ECO:0000313" key="12">
    <source>
        <dbReference type="Proteomes" id="UP000503129"/>
    </source>
</evidence>
<evidence type="ECO:0000256" key="4">
    <source>
        <dbReference type="ARBA" id="ARBA00022679"/>
    </source>
</evidence>
<proteinExistence type="inferred from homology"/>
<accession>A0A856MNI2</accession>
<evidence type="ECO:0000256" key="9">
    <source>
        <dbReference type="ARBA" id="ARBA00048090"/>
    </source>
</evidence>
<dbReference type="GO" id="GO:0005524">
    <property type="term" value="F:ATP binding"/>
    <property type="evidence" value="ECO:0007669"/>
    <property type="project" value="UniProtKB-KW"/>
</dbReference>
<dbReference type="GO" id="GO:0019521">
    <property type="term" value="P:D-gluconate metabolic process"/>
    <property type="evidence" value="ECO:0007669"/>
    <property type="project" value="UniProtKB-KW"/>
</dbReference>
<comment type="catalytic activity">
    <reaction evidence="9 10">
        <text>D-gluconate + ATP = 6-phospho-D-gluconate + ADP + H(+)</text>
        <dbReference type="Rhea" id="RHEA:19433"/>
        <dbReference type="ChEBI" id="CHEBI:15378"/>
        <dbReference type="ChEBI" id="CHEBI:18391"/>
        <dbReference type="ChEBI" id="CHEBI:30616"/>
        <dbReference type="ChEBI" id="CHEBI:58759"/>
        <dbReference type="ChEBI" id="CHEBI:456216"/>
        <dbReference type="EC" id="2.7.1.12"/>
    </reaction>
</comment>
<dbReference type="InterPro" id="IPR027417">
    <property type="entry name" value="P-loop_NTPase"/>
</dbReference>
<dbReference type="EMBL" id="CP030118">
    <property type="protein sequence ID" value="QDL11674.1"/>
    <property type="molecule type" value="Genomic_DNA"/>
</dbReference>
<dbReference type="GO" id="GO:0005737">
    <property type="term" value="C:cytoplasm"/>
    <property type="evidence" value="ECO:0007669"/>
    <property type="project" value="TreeGrafter"/>
</dbReference>
<dbReference type="NCBIfam" id="TIGR01313">
    <property type="entry name" value="therm_gnt_kin"/>
    <property type="match status" value="1"/>
</dbReference>
<dbReference type="FunFam" id="3.40.50.300:FF:000522">
    <property type="entry name" value="Gluconokinase"/>
    <property type="match status" value="1"/>
</dbReference>
<dbReference type="PANTHER" id="PTHR43442:SF3">
    <property type="entry name" value="GLUCONOKINASE-RELATED"/>
    <property type="match status" value="1"/>
</dbReference>
<evidence type="ECO:0000256" key="5">
    <source>
        <dbReference type="ARBA" id="ARBA00022741"/>
    </source>
</evidence>
<organism evidence="11 12">
    <name type="scientific">Brasilonema sennae CENA114</name>
    <dbReference type="NCBI Taxonomy" id="415709"/>
    <lineage>
        <taxon>Bacteria</taxon>
        <taxon>Bacillati</taxon>
        <taxon>Cyanobacteriota</taxon>
        <taxon>Cyanophyceae</taxon>
        <taxon>Nostocales</taxon>
        <taxon>Scytonemataceae</taxon>
        <taxon>Brasilonema</taxon>
        <taxon>Bromeliae group (in: Brasilonema)</taxon>
    </lineage>
</organism>
<dbReference type="PRINTS" id="PR01100">
    <property type="entry name" value="SHIKIMTKNASE"/>
</dbReference>
<dbReference type="PANTHER" id="PTHR43442">
    <property type="entry name" value="GLUCONOKINASE-RELATED"/>
    <property type="match status" value="1"/>
</dbReference>
<dbReference type="AlphaFoldDB" id="A0A856MNI2"/>